<dbReference type="Proteomes" id="UP000621799">
    <property type="component" value="Unassembled WGS sequence"/>
</dbReference>
<evidence type="ECO:0000313" key="1">
    <source>
        <dbReference type="EMBL" id="MBE9041590.1"/>
    </source>
</evidence>
<dbReference type="InterPro" id="IPR036282">
    <property type="entry name" value="Glutathione-S-Trfase_C_sf"/>
</dbReference>
<evidence type="ECO:0000313" key="2">
    <source>
        <dbReference type="Proteomes" id="UP000621799"/>
    </source>
</evidence>
<keyword evidence="2" id="KW-1185">Reference proteome</keyword>
<dbReference type="RefSeq" id="WP_264321792.1">
    <property type="nucleotide sequence ID" value="NZ_JADEXN010000216.1"/>
</dbReference>
<proteinExistence type="predicted"/>
<dbReference type="EMBL" id="JADEXN010000216">
    <property type="protein sequence ID" value="MBE9041590.1"/>
    <property type="molecule type" value="Genomic_DNA"/>
</dbReference>
<sequence>MKDRDYRVENRLTVADVVTGGVLLWVLKLGMMKEPSLAKNNITRLMERTAFD</sequence>
<gene>
    <name evidence="1" type="ORF">IQ235_12445</name>
</gene>
<reference evidence="1" key="1">
    <citation type="submission" date="2020-10" db="EMBL/GenBank/DDBJ databases">
        <authorList>
            <person name="Castelo-Branco R."/>
            <person name="Eusebio N."/>
            <person name="Adriana R."/>
            <person name="Vieira A."/>
            <person name="Brugerolle De Fraissinette N."/>
            <person name="Rezende De Castro R."/>
            <person name="Schneider M.P."/>
            <person name="Vasconcelos V."/>
            <person name="Leao P.N."/>
        </authorList>
    </citation>
    <scope>NUCLEOTIDE SEQUENCE</scope>
    <source>
        <strain evidence="1">LEGE 11467</strain>
    </source>
</reference>
<dbReference type="AlphaFoldDB" id="A0A928Z8H2"/>
<protein>
    <submittedName>
        <fullName evidence="1">Uncharacterized protein</fullName>
    </submittedName>
</protein>
<dbReference type="SUPFAM" id="SSF47616">
    <property type="entry name" value="GST C-terminal domain-like"/>
    <property type="match status" value="1"/>
</dbReference>
<name>A0A928Z8H2_9CYAN</name>
<comment type="caution">
    <text evidence="1">The sequence shown here is derived from an EMBL/GenBank/DDBJ whole genome shotgun (WGS) entry which is preliminary data.</text>
</comment>
<organism evidence="1 2">
    <name type="scientific">Zarconia navalis LEGE 11467</name>
    <dbReference type="NCBI Taxonomy" id="1828826"/>
    <lineage>
        <taxon>Bacteria</taxon>
        <taxon>Bacillati</taxon>
        <taxon>Cyanobacteriota</taxon>
        <taxon>Cyanophyceae</taxon>
        <taxon>Oscillatoriophycideae</taxon>
        <taxon>Oscillatoriales</taxon>
        <taxon>Oscillatoriales incertae sedis</taxon>
        <taxon>Zarconia</taxon>
        <taxon>Zarconia navalis</taxon>
    </lineage>
</organism>
<accession>A0A928Z8H2</accession>